<organism evidence="1 2">
    <name type="scientific">Phytophthora lilii</name>
    <dbReference type="NCBI Taxonomy" id="2077276"/>
    <lineage>
        <taxon>Eukaryota</taxon>
        <taxon>Sar</taxon>
        <taxon>Stramenopiles</taxon>
        <taxon>Oomycota</taxon>
        <taxon>Peronosporomycetes</taxon>
        <taxon>Peronosporales</taxon>
        <taxon>Peronosporaceae</taxon>
        <taxon>Phytophthora</taxon>
    </lineage>
</organism>
<dbReference type="Proteomes" id="UP001165083">
    <property type="component" value="Unassembled WGS sequence"/>
</dbReference>
<name>A0A9W6UBG6_9STRA</name>
<evidence type="ECO:0000313" key="2">
    <source>
        <dbReference type="Proteomes" id="UP001165083"/>
    </source>
</evidence>
<dbReference type="OrthoDB" id="96314at2759"/>
<keyword evidence="2" id="KW-1185">Reference proteome</keyword>
<dbReference type="AlphaFoldDB" id="A0A9W6UBG6"/>
<protein>
    <submittedName>
        <fullName evidence="1">Unnamed protein product</fullName>
    </submittedName>
</protein>
<sequence>MRKMSIVRGHQRLRYDAVTDAMMLHDTEMDYHMTTDLLPFLSPKEQDEWKAWRDYGRRIASYYVRRWDEKCLLAVNSVGWVGDEVEFEFVVVAAGVEEGASVAAGVVVVDADVVVAGASVAGDVVFDTEAHLAGNPLVSSSTITFQPLVGTVSSQLGGFLAATALRSDLQLSDAHIFTYCSSLGSEVECSRLKPESSSQP</sequence>
<accession>A0A9W6UBG6</accession>
<gene>
    <name evidence="1" type="ORF">Plil01_001218300</name>
</gene>
<proteinExistence type="predicted"/>
<dbReference type="EMBL" id="BSXW01000739">
    <property type="protein sequence ID" value="GMF28841.1"/>
    <property type="molecule type" value="Genomic_DNA"/>
</dbReference>
<reference evidence="1" key="1">
    <citation type="submission" date="2023-04" db="EMBL/GenBank/DDBJ databases">
        <title>Phytophthora lilii NBRC 32176.</title>
        <authorList>
            <person name="Ichikawa N."/>
            <person name="Sato H."/>
            <person name="Tonouchi N."/>
        </authorList>
    </citation>
    <scope>NUCLEOTIDE SEQUENCE</scope>
    <source>
        <strain evidence="1">NBRC 32176</strain>
    </source>
</reference>
<evidence type="ECO:0000313" key="1">
    <source>
        <dbReference type="EMBL" id="GMF28841.1"/>
    </source>
</evidence>
<comment type="caution">
    <text evidence="1">The sequence shown here is derived from an EMBL/GenBank/DDBJ whole genome shotgun (WGS) entry which is preliminary data.</text>
</comment>